<evidence type="ECO:0000313" key="4">
    <source>
        <dbReference type="EMBL" id="AMK54243.1"/>
    </source>
</evidence>
<feature type="DNA-binding region" description="H-T-H motif" evidence="2">
    <location>
        <begin position="41"/>
        <end position="60"/>
    </location>
</feature>
<dbReference type="RefSeq" id="WP_067556344.1">
    <property type="nucleotide sequence ID" value="NZ_CAMNXC010000223.1"/>
</dbReference>
<dbReference type="GeneID" id="78477869"/>
<dbReference type="Gene3D" id="1.10.357.10">
    <property type="entry name" value="Tetracycline Repressor, domain 2"/>
    <property type="match status" value="1"/>
</dbReference>
<evidence type="ECO:0000256" key="2">
    <source>
        <dbReference type="PROSITE-ProRule" id="PRU00335"/>
    </source>
</evidence>
<dbReference type="InterPro" id="IPR009057">
    <property type="entry name" value="Homeodomain-like_sf"/>
</dbReference>
<sequence length="177" mass="20539">MKQNGKTVSAGNNRDRNTYVKRQLTQALEELLKTKPLEALSVQELCETAMVGRASFYRNFTSKEDILRRRIQDLLEDWILSLSHSDDATPSSRLLDLFRHLDRHRDFCSLLHERNLVWLLREALNGSLQIDPTLPKEEAYAKAYVTSTIFGWIELWLDRGMKETPEEIAGMFQSRGL</sequence>
<keyword evidence="5" id="KW-1185">Reference proteome</keyword>
<dbReference type="STRING" id="1702221.AALO17_11090"/>
<dbReference type="Pfam" id="PF14278">
    <property type="entry name" value="TetR_C_8"/>
    <property type="match status" value="1"/>
</dbReference>
<proteinExistence type="predicted"/>
<accession>A0A140DUB6</accession>
<dbReference type="PANTHER" id="PTHR43479:SF11">
    <property type="entry name" value="ACREF_ENVCD OPERON REPRESSOR-RELATED"/>
    <property type="match status" value="1"/>
</dbReference>
<name>A0A140DUB6_9FIRM</name>
<evidence type="ECO:0000256" key="1">
    <source>
        <dbReference type="ARBA" id="ARBA00023125"/>
    </source>
</evidence>
<evidence type="ECO:0000259" key="3">
    <source>
        <dbReference type="PROSITE" id="PS50977"/>
    </source>
</evidence>
<dbReference type="InterPro" id="IPR050624">
    <property type="entry name" value="HTH-type_Tx_Regulator"/>
</dbReference>
<dbReference type="InterPro" id="IPR039532">
    <property type="entry name" value="TetR_C_Firmicutes"/>
</dbReference>
<dbReference type="Proteomes" id="UP000069771">
    <property type="component" value="Chromosome"/>
</dbReference>
<dbReference type="GO" id="GO:0003677">
    <property type="term" value="F:DNA binding"/>
    <property type="evidence" value="ECO:0007669"/>
    <property type="project" value="UniProtKB-UniRule"/>
</dbReference>
<dbReference type="OrthoDB" id="9810250at2"/>
<dbReference type="EMBL" id="CP011391">
    <property type="protein sequence ID" value="AMK54243.1"/>
    <property type="molecule type" value="Genomic_DNA"/>
</dbReference>
<dbReference type="SUPFAM" id="SSF46689">
    <property type="entry name" value="Homeodomain-like"/>
    <property type="match status" value="1"/>
</dbReference>
<dbReference type="PROSITE" id="PS50977">
    <property type="entry name" value="HTH_TETR_2"/>
    <property type="match status" value="1"/>
</dbReference>
<organism evidence="4 5">
    <name type="scientific">Faecalibaculum rodentium</name>
    <dbReference type="NCBI Taxonomy" id="1702221"/>
    <lineage>
        <taxon>Bacteria</taxon>
        <taxon>Bacillati</taxon>
        <taxon>Bacillota</taxon>
        <taxon>Erysipelotrichia</taxon>
        <taxon>Erysipelotrichales</taxon>
        <taxon>Erysipelotrichaceae</taxon>
        <taxon>Faecalibaculum</taxon>
    </lineage>
</organism>
<keyword evidence="1 2" id="KW-0238">DNA-binding</keyword>
<dbReference type="KEGG" id="fro:AALO17_11090"/>
<dbReference type="PANTHER" id="PTHR43479">
    <property type="entry name" value="ACREF/ENVCD OPERON REPRESSOR-RELATED"/>
    <property type="match status" value="1"/>
</dbReference>
<dbReference type="Pfam" id="PF00440">
    <property type="entry name" value="TetR_N"/>
    <property type="match status" value="1"/>
</dbReference>
<dbReference type="InterPro" id="IPR001647">
    <property type="entry name" value="HTH_TetR"/>
</dbReference>
<reference evidence="4 5" key="1">
    <citation type="journal article" date="2016" name="Gut Pathog.">
        <title>Whole genome sequencing of "Faecalibaculum rodentium" ALO17, isolated from C57BL/6J laboratory mouse feces.</title>
        <authorList>
            <person name="Lim S."/>
            <person name="Chang D.H."/>
            <person name="Ahn S."/>
            <person name="Kim B.C."/>
        </authorList>
    </citation>
    <scope>NUCLEOTIDE SEQUENCE [LARGE SCALE GENOMIC DNA]</scope>
    <source>
        <strain evidence="4 5">Alo17</strain>
    </source>
</reference>
<gene>
    <name evidence="4" type="ORF">AALO17_11090</name>
</gene>
<feature type="domain" description="HTH tetR-type" evidence="3">
    <location>
        <begin position="18"/>
        <end position="78"/>
    </location>
</feature>
<evidence type="ECO:0000313" key="5">
    <source>
        <dbReference type="Proteomes" id="UP000069771"/>
    </source>
</evidence>
<dbReference type="AlphaFoldDB" id="A0A140DUB6"/>
<protein>
    <recommendedName>
        <fullName evidence="3">HTH tetR-type domain-containing protein</fullName>
    </recommendedName>
</protein>